<sequence length="63" mass="7237">MDATPCRAIYGAEECGYDPNQSRYKKTPSWSCCCKPKMVTVYENMSQVTYKLQSLFSIRKGNE</sequence>
<gene>
    <name evidence="3" type="ORF">M6B38_125385</name>
    <name evidence="1" type="ORF">M6B38_235070</name>
    <name evidence="2" type="ORF">M6B38_387755</name>
</gene>
<accession>A0AAX6GWX2</accession>
<proteinExistence type="predicted"/>
<dbReference type="Proteomes" id="UP001140949">
    <property type="component" value="Unassembled WGS sequence"/>
</dbReference>
<reference evidence="3" key="2">
    <citation type="submission" date="2023-04" db="EMBL/GenBank/DDBJ databases">
        <authorList>
            <person name="Bruccoleri R.E."/>
            <person name="Oakeley E.J."/>
            <person name="Faust A.-M."/>
            <person name="Dessus-Babus S."/>
            <person name="Altorfer M."/>
            <person name="Burckhardt D."/>
            <person name="Oertli M."/>
            <person name="Naumann U."/>
            <person name="Petersen F."/>
            <person name="Wong J."/>
        </authorList>
    </citation>
    <scope>NUCLEOTIDE SEQUENCE</scope>
    <source>
        <strain evidence="3">GSM-AAB239-AS_SAM_17_03QT</strain>
        <tissue evidence="3">Leaf</tissue>
    </source>
</reference>
<evidence type="ECO:0000313" key="4">
    <source>
        <dbReference type="Proteomes" id="UP001140949"/>
    </source>
</evidence>
<evidence type="ECO:0000313" key="1">
    <source>
        <dbReference type="EMBL" id="KAJ6793744.1"/>
    </source>
</evidence>
<evidence type="ECO:0000313" key="3">
    <source>
        <dbReference type="EMBL" id="KAJ6832805.1"/>
    </source>
</evidence>
<evidence type="ECO:0000313" key="2">
    <source>
        <dbReference type="EMBL" id="KAJ6822738.1"/>
    </source>
</evidence>
<comment type="caution">
    <text evidence="3">The sequence shown here is derived from an EMBL/GenBank/DDBJ whole genome shotgun (WGS) entry which is preliminary data.</text>
</comment>
<keyword evidence="4" id="KW-1185">Reference proteome</keyword>
<dbReference type="EMBL" id="JANAVB010015662">
    <property type="protein sequence ID" value="KAJ6832805.1"/>
    <property type="molecule type" value="Genomic_DNA"/>
</dbReference>
<organism evidence="3 4">
    <name type="scientific">Iris pallida</name>
    <name type="common">Sweet iris</name>
    <dbReference type="NCBI Taxonomy" id="29817"/>
    <lineage>
        <taxon>Eukaryota</taxon>
        <taxon>Viridiplantae</taxon>
        <taxon>Streptophyta</taxon>
        <taxon>Embryophyta</taxon>
        <taxon>Tracheophyta</taxon>
        <taxon>Spermatophyta</taxon>
        <taxon>Magnoliopsida</taxon>
        <taxon>Liliopsida</taxon>
        <taxon>Asparagales</taxon>
        <taxon>Iridaceae</taxon>
        <taxon>Iridoideae</taxon>
        <taxon>Irideae</taxon>
        <taxon>Iris</taxon>
    </lineage>
</organism>
<protein>
    <submittedName>
        <fullName evidence="3">S-adenosyl-L-methionine-dependent tRNA 4-demethylwyosine synthase-like</fullName>
    </submittedName>
</protein>
<dbReference type="EMBL" id="JANAVB010042815">
    <property type="protein sequence ID" value="KAJ6793744.1"/>
    <property type="molecule type" value="Genomic_DNA"/>
</dbReference>
<name>A0AAX6GWX2_IRIPA</name>
<reference evidence="3" key="1">
    <citation type="journal article" date="2023" name="GigaByte">
        <title>Genome assembly of the bearded iris, Iris pallida Lam.</title>
        <authorList>
            <person name="Bruccoleri R.E."/>
            <person name="Oakeley E.J."/>
            <person name="Faust A.M.E."/>
            <person name="Altorfer M."/>
            <person name="Dessus-Babus S."/>
            <person name="Burckhardt D."/>
            <person name="Oertli M."/>
            <person name="Naumann U."/>
            <person name="Petersen F."/>
            <person name="Wong J."/>
        </authorList>
    </citation>
    <scope>NUCLEOTIDE SEQUENCE</scope>
    <source>
        <strain evidence="3">GSM-AAB239-AS_SAM_17_03QT</strain>
    </source>
</reference>
<dbReference type="EMBL" id="JANAVB010023996">
    <property type="protein sequence ID" value="KAJ6822738.1"/>
    <property type="molecule type" value="Genomic_DNA"/>
</dbReference>
<dbReference type="AlphaFoldDB" id="A0AAX6GWX2"/>